<name>A0A6C0I921_9ZZZZ</name>
<feature type="transmembrane region" description="Helical" evidence="1">
    <location>
        <begin position="162"/>
        <end position="183"/>
    </location>
</feature>
<evidence type="ECO:0000313" key="2">
    <source>
        <dbReference type="EMBL" id="QHT88867.1"/>
    </source>
</evidence>
<evidence type="ECO:0000256" key="1">
    <source>
        <dbReference type="SAM" id="Phobius"/>
    </source>
</evidence>
<feature type="transmembrane region" description="Helical" evidence="1">
    <location>
        <begin position="35"/>
        <end position="53"/>
    </location>
</feature>
<feature type="transmembrane region" description="Helical" evidence="1">
    <location>
        <begin position="100"/>
        <end position="119"/>
    </location>
</feature>
<proteinExistence type="predicted"/>
<reference evidence="2" key="1">
    <citation type="journal article" date="2020" name="Nature">
        <title>Giant virus diversity and host interactions through global metagenomics.</title>
        <authorList>
            <person name="Schulz F."/>
            <person name="Roux S."/>
            <person name="Paez-Espino D."/>
            <person name="Jungbluth S."/>
            <person name="Walsh D.A."/>
            <person name="Denef V.J."/>
            <person name="McMahon K.D."/>
            <person name="Konstantinidis K.T."/>
            <person name="Eloe-Fadrosh E.A."/>
            <person name="Kyrpides N.C."/>
            <person name="Woyke T."/>
        </authorList>
    </citation>
    <scope>NUCLEOTIDE SEQUENCE</scope>
    <source>
        <strain evidence="2">GVMAG-M-3300023184-51</strain>
    </source>
</reference>
<keyword evidence="1" id="KW-1133">Transmembrane helix</keyword>
<accession>A0A6C0I921</accession>
<keyword evidence="1" id="KW-0472">Membrane</keyword>
<feature type="transmembrane region" description="Helical" evidence="1">
    <location>
        <begin position="131"/>
        <end position="150"/>
    </location>
</feature>
<sequence>MSSTTNESLISEGGNQNNNQLLVMVQSVFKSLSDYSPVIIVMCIFFISIISTAEYSFAKPFIYLCWFFVATGIRHSIIYLSNKYNPSTNYDSGFEQFYSTYILSFTFFYLLFPLILVNMDANSSLSNYKSIIFFVVYIIYDLSFKVLTLSNGTNMLPLMLKSLGEFISGSAIGIALSSIMYYANKSLLYINEFASNGSVSTAPKNQQMKCKVYKNGELIGQSEDTNN</sequence>
<dbReference type="EMBL" id="MN740125">
    <property type="protein sequence ID" value="QHT88867.1"/>
    <property type="molecule type" value="Genomic_DNA"/>
</dbReference>
<keyword evidence="1" id="KW-0812">Transmembrane</keyword>
<protein>
    <submittedName>
        <fullName evidence="2">Uncharacterized protein</fullName>
    </submittedName>
</protein>
<organism evidence="2">
    <name type="scientific">viral metagenome</name>
    <dbReference type="NCBI Taxonomy" id="1070528"/>
    <lineage>
        <taxon>unclassified sequences</taxon>
        <taxon>metagenomes</taxon>
        <taxon>organismal metagenomes</taxon>
    </lineage>
</organism>
<feature type="transmembrane region" description="Helical" evidence="1">
    <location>
        <begin position="60"/>
        <end position="80"/>
    </location>
</feature>
<dbReference type="AlphaFoldDB" id="A0A6C0I921"/>